<proteinExistence type="predicted"/>
<evidence type="ECO:0000256" key="1">
    <source>
        <dbReference type="SAM" id="MobiDB-lite"/>
    </source>
</evidence>
<feature type="region of interest" description="Disordered" evidence="1">
    <location>
        <begin position="100"/>
        <end position="133"/>
    </location>
</feature>
<keyword evidence="3" id="KW-1185">Reference proteome</keyword>
<organism evidence="2 3">
    <name type="scientific">Pelobates cultripes</name>
    <name type="common">Western spadefoot toad</name>
    <dbReference type="NCBI Taxonomy" id="61616"/>
    <lineage>
        <taxon>Eukaryota</taxon>
        <taxon>Metazoa</taxon>
        <taxon>Chordata</taxon>
        <taxon>Craniata</taxon>
        <taxon>Vertebrata</taxon>
        <taxon>Euteleostomi</taxon>
        <taxon>Amphibia</taxon>
        <taxon>Batrachia</taxon>
        <taxon>Anura</taxon>
        <taxon>Pelobatoidea</taxon>
        <taxon>Pelobatidae</taxon>
        <taxon>Pelobates</taxon>
    </lineage>
</organism>
<evidence type="ECO:0000313" key="2">
    <source>
        <dbReference type="EMBL" id="CAH2219531.1"/>
    </source>
</evidence>
<dbReference type="AlphaFoldDB" id="A0AAD1QXS3"/>
<gene>
    <name evidence="2" type="ORF">PECUL_23A024242</name>
</gene>
<accession>A0AAD1QXS3</accession>
<evidence type="ECO:0000313" key="3">
    <source>
        <dbReference type="Proteomes" id="UP001295444"/>
    </source>
</evidence>
<dbReference type="EMBL" id="OW240912">
    <property type="protein sequence ID" value="CAH2219531.1"/>
    <property type="molecule type" value="Genomic_DNA"/>
</dbReference>
<sequence length="184" mass="20091">MDATLPSSCKVLLKLAKLGRKTHHRAGAYHTPSGPQAASYLSVLHLEEAGLYPYSASEQLHGSVSMGRKSQKPHADASRYSQYKGVLLQRPAAYKMAALPEHDASSSSSESVFRDHVEPANGRQPPLSRLNPDLLTPATKLDIKNLLMELKQMSAADMNLIRKEVQSVTTGVQASEEDISDVQR</sequence>
<protein>
    <submittedName>
        <fullName evidence="2">Uncharacterized protein</fullName>
    </submittedName>
</protein>
<dbReference type="Proteomes" id="UP001295444">
    <property type="component" value="Chromosome 01"/>
</dbReference>
<reference evidence="2" key="1">
    <citation type="submission" date="2022-03" db="EMBL/GenBank/DDBJ databases">
        <authorList>
            <person name="Alioto T."/>
            <person name="Alioto T."/>
            <person name="Gomez Garrido J."/>
        </authorList>
    </citation>
    <scope>NUCLEOTIDE SEQUENCE</scope>
</reference>
<name>A0AAD1QXS3_PELCU</name>